<reference evidence="2 3" key="1">
    <citation type="submission" date="2018-12" db="EMBL/GenBank/DDBJ databases">
        <title>Rubrispira sanarue gen. nov., sp., nov., a member of the order Silvanigrellales, isolated from a brackish lake in Hamamatsu Japan.</title>
        <authorList>
            <person name="Maejima Y."/>
            <person name="Iino T."/>
            <person name="Muraguchi Y."/>
            <person name="Fukuda K."/>
            <person name="Nojiri H."/>
            <person name="Ohkuma M."/>
            <person name="Moriuchi R."/>
            <person name="Dohra H."/>
            <person name="Kimbara K."/>
            <person name="Shintani M."/>
        </authorList>
    </citation>
    <scope>NUCLEOTIDE SEQUENCE [LARGE SCALE GENOMIC DNA]</scope>
    <source>
        <strain evidence="2 3">RF1110005</strain>
        <plasmid evidence="2 3">68K</plasmid>
    </source>
</reference>
<keyword evidence="2" id="KW-0614">Plasmid</keyword>
<evidence type="ECO:0000313" key="3">
    <source>
        <dbReference type="Proteomes" id="UP000291236"/>
    </source>
</evidence>
<keyword evidence="1" id="KW-0732">Signal</keyword>
<dbReference type="KEGG" id="sbf:JCM31447_32120"/>
<protein>
    <submittedName>
        <fullName evidence="2">Uncharacterized protein</fullName>
    </submittedName>
</protein>
<dbReference type="GeneID" id="39493263"/>
<dbReference type="RefSeq" id="WP_130613320.1">
    <property type="nucleotide sequence ID" value="NZ_AP019370.1"/>
</dbReference>
<dbReference type="Proteomes" id="UP000291236">
    <property type="component" value="Plasmid 68K"/>
</dbReference>
<dbReference type="OrthoDB" id="9849477at2"/>
<organism evidence="2 3">
    <name type="scientific">Fluviispira sanaruensis</name>
    <dbReference type="NCBI Taxonomy" id="2493639"/>
    <lineage>
        <taxon>Bacteria</taxon>
        <taxon>Pseudomonadati</taxon>
        <taxon>Bdellovibrionota</taxon>
        <taxon>Oligoflexia</taxon>
        <taxon>Silvanigrellales</taxon>
        <taxon>Silvanigrellaceae</taxon>
        <taxon>Fluviispira</taxon>
    </lineage>
</organism>
<proteinExistence type="predicted"/>
<name>A0A4P2VP41_FLUSA</name>
<sequence length="136" mass="14907">MKVSYLILTSLLTFSASASNPSSKLVWSAQIIDLETKLQTKIDIDTNAGNFDKHIKKYGFNCSYSTPINQNEGNTKAMKRTIHCKKEGETDKYLYSSVSICAAVNGFVPAISAANIIISDEKEKSGFSVSMACHLE</sequence>
<gene>
    <name evidence="2" type="ORF">JCM31447_32120</name>
</gene>
<feature type="chain" id="PRO_5020696904" evidence="1">
    <location>
        <begin position="19"/>
        <end position="136"/>
    </location>
</feature>
<dbReference type="AlphaFoldDB" id="A0A4P2VP41"/>
<evidence type="ECO:0000313" key="2">
    <source>
        <dbReference type="EMBL" id="BBH54738.1"/>
    </source>
</evidence>
<feature type="signal peptide" evidence="1">
    <location>
        <begin position="1"/>
        <end position="18"/>
    </location>
</feature>
<evidence type="ECO:0000256" key="1">
    <source>
        <dbReference type="SAM" id="SignalP"/>
    </source>
</evidence>
<dbReference type="EMBL" id="AP019370">
    <property type="protein sequence ID" value="BBH54738.1"/>
    <property type="molecule type" value="Genomic_DNA"/>
</dbReference>
<keyword evidence="3" id="KW-1185">Reference proteome</keyword>
<geneLocation type="plasmid" evidence="2 3">
    <name>68K</name>
</geneLocation>
<accession>A0A4P2VP41</accession>